<accession>A0A1T5D6N2</accession>
<proteinExistence type="predicted"/>
<organism evidence="1 2">
    <name type="scientific">Parabacteroides chartae</name>
    <dbReference type="NCBI Taxonomy" id="1037355"/>
    <lineage>
        <taxon>Bacteria</taxon>
        <taxon>Pseudomonadati</taxon>
        <taxon>Bacteroidota</taxon>
        <taxon>Bacteroidia</taxon>
        <taxon>Bacteroidales</taxon>
        <taxon>Tannerellaceae</taxon>
        <taxon>Parabacteroides</taxon>
    </lineage>
</organism>
<dbReference type="Proteomes" id="UP000190852">
    <property type="component" value="Unassembled WGS sequence"/>
</dbReference>
<evidence type="ECO:0000313" key="1">
    <source>
        <dbReference type="EMBL" id="SKB67251.1"/>
    </source>
</evidence>
<dbReference type="AlphaFoldDB" id="A0A1T5D6N2"/>
<reference evidence="2" key="1">
    <citation type="submission" date="2017-02" db="EMBL/GenBank/DDBJ databases">
        <authorList>
            <person name="Varghese N."/>
            <person name="Submissions S."/>
        </authorList>
    </citation>
    <scope>NUCLEOTIDE SEQUENCE [LARGE SCALE GENOMIC DNA]</scope>
    <source>
        <strain evidence="2">DSM 24967</strain>
    </source>
</reference>
<evidence type="ECO:0000313" key="2">
    <source>
        <dbReference type="Proteomes" id="UP000190852"/>
    </source>
</evidence>
<dbReference type="EMBL" id="FUYQ01000016">
    <property type="protein sequence ID" value="SKB67251.1"/>
    <property type="molecule type" value="Genomic_DNA"/>
</dbReference>
<dbReference type="RefSeq" id="WP_079683755.1">
    <property type="nucleotide sequence ID" value="NZ_FUYQ01000016.1"/>
</dbReference>
<protein>
    <submittedName>
        <fullName evidence="1">Uncharacterized protein</fullName>
    </submittedName>
</protein>
<gene>
    <name evidence="1" type="ORF">SAMN05660349_02293</name>
</gene>
<keyword evidence="2" id="KW-1185">Reference proteome</keyword>
<sequence length="222" mass="25672">MRAIINILFCCIFLSYCKAQDTEFKMYLNNFGQRGTPLLVNDRQSSSAVFCQAYDTLLRVKTIKPIQENIVAKYICTNGFCNPDGGYFRYDYGVKVDLSSDFILVVVSKLQYEGDSEWDFDLGETILITYNNKGGILSRLSLAKDNDRWKSSLKIAKERVTVRQIKITEPKIDQYHRDLRCEYWTTTYQITTDGIIKPIDKSSVSTGIVIWDKINEEYILKE</sequence>
<name>A0A1T5D6N2_9BACT</name>